<evidence type="ECO:0000313" key="1">
    <source>
        <dbReference type="EMBL" id="KAI4372435.1"/>
    </source>
</evidence>
<accession>A0ACB9R0L3</accession>
<proteinExistence type="predicted"/>
<sequence>MVMFAVPRENITPMRDDRDAGLEEGGKAEGAVAMDKTELALEAISKETVNLATRASLLRLWANQVAVFGTTAVRRSYRAEPYTAILKFKP</sequence>
<reference evidence="2" key="1">
    <citation type="journal article" date="2023" name="Front. Plant Sci.">
        <title>Chromosomal-level genome assembly of Melastoma candidum provides insights into trichome evolution.</title>
        <authorList>
            <person name="Zhong Y."/>
            <person name="Wu W."/>
            <person name="Sun C."/>
            <person name="Zou P."/>
            <person name="Liu Y."/>
            <person name="Dai S."/>
            <person name="Zhou R."/>
        </authorList>
    </citation>
    <scope>NUCLEOTIDE SEQUENCE [LARGE SCALE GENOMIC DNA]</scope>
</reference>
<protein>
    <submittedName>
        <fullName evidence="1">Uncharacterized protein</fullName>
    </submittedName>
</protein>
<comment type="caution">
    <text evidence="1">The sequence shown here is derived from an EMBL/GenBank/DDBJ whole genome shotgun (WGS) entry which is preliminary data.</text>
</comment>
<dbReference type="Proteomes" id="UP001057402">
    <property type="component" value="Chromosome 4"/>
</dbReference>
<dbReference type="EMBL" id="CM042883">
    <property type="protein sequence ID" value="KAI4372435.1"/>
    <property type="molecule type" value="Genomic_DNA"/>
</dbReference>
<name>A0ACB9R0L3_9MYRT</name>
<evidence type="ECO:0000313" key="2">
    <source>
        <dbReference type="Proteomes" id="UP001057402"/>
    </source>
</evidence>
<keyword evidence="2" id="KW-1185">Reference proteome</keyword>
<organism evidence="1 2">
    <name type="scientific">Melastoma candidum</name>
    <dbReference type="NCBI Taxonomy" id="119954"/>
    <lineage>
        <taxon>Eukaryota</taxon>
        <taxon>Viridiplantae</taxon>
        <taxon>Streptophyta</taxon>
        <taxon>Embryophyta</taxon>
        <taxon>Tracheophyta</taxon>
        <taxon>Spermatophyta</taxon>
        <taxon>Magnoliopsida</taxon>
        <taxon>eudicotyledons</taxon>
        <taxon>Gunneridae</taxon>
        <taxon>Pentapetalae</taxon>
        <taxon>rosids</taxon>
        <taxon>malvids</taxon>
        <taxon>Myrtales</taxon>
        <taxon>Melastomataceae</taxon>
        <taxon>Melastomatoideae</taxon>
        <taxon>Melastomateae</taxon>
        <taxon>Melastoma</taxon>
    </lineage>
</organism>
<gene>
    <name evidence="1" type="ORF">MLD38_010667</name>
</gene>